<protein>
    <recommendedName>
        <fullName evidence="3">Ubiquitin-like protease family profile domain-containing protein</fullName>
    </recommendedName>
</protein>
<keyword evidence="2" id="KW-1185">Reference proteome</keyword>
<gene>
    <name evidence="1" type="ORF">PIB30_095920</name>
</gene>
<dbReference type="Proteomes" id="UP001341840">
    <property type="component" value="Unassembled WGS sequence"/>
</dbReference>
<name>A0ABU6YXR4_9FABA</name>
<dbReference type="SUPFAM" id="SSF54001">
    <property type="entry name" value="Cysteine proteinases"/>
    <property type="match status" value="1"/>
</dbReference>
<proteinExistence type="predicted"/>
<feature type="non-terminal residue" evidence="1">
    <location>
        <position position="157"/>
    </location>
</feature>
<dbReference type="EMBL" id="JASCZI010243886">
    <property type="protein sequence ID" value="MED6213708.1"/>
    <property type="molecule type" value="Genomic_DNA"/>
</dbReference>
<dbReference type="InterPro" id="IPR038765">
    <property type="entry name" value="Papain-like_cys_pep_sf"/>
</dbReference>
<evidence type="ECO:0000313" key="1">
    <source>
        <dbReference type="EMBL" id="MED6213708.1"/>
    </source>
</evidence>
<evidence type="ECO:0000313" key="2">
    <source>
        <dbReference type="Proteomes" id="UP001341840"/>
    </source>
</evidence>
<evidence type="ECO:0008006" key="3">
    <source>
        <dbReference type="Google" id="ProtNLM"/>
    </source>
</evidence>
<organism evidence="1 2">
    <name type="scientific">Stylosanthes scabra</name>
    <dbReference type="NCBI Taxonomy" id="79078"/>
    <lineage>
        <taxon>Eukaryota</taxon>
        <taxon>Viridiplantae</taxon>
        <taxon>Streptophyta</taxon>
        <taxon>Embryophyta</taxon>
        <taxon>Tracheophyta</taxon>
        <taxon>Spermatophyta</taxon>
        <taxon>Magnoliopsida</taxon>
        <taxon>eudicotyledons</taxon>
        <taxon>Gunneridae</taxon>
        <taxon>Pentapetalae</taxon>
        <taxon>rosids</taxon>
        <taxon>fabids</taxon>
        <taxon>Fabales</taxon>
        <taxon>Fabaceae</taxon>
        <taxon>Papilionoideae</taxon>
        <taxon>50 kb inversion clade</taxon>
        <taxon>dalbergioids sensu lato</taxon>
        <taxon>Dalbergieae</taxon>
        <taxon>Pterocarpus clade</taxon>
        <taxon>Stylosanthes</taxon>
    </lineage>
</organism>
<dbReference type="Gene3D" id="3.40.395.10">
    <property type="entry name" value="Adenoviral Proteinase, Chain A"/>
    <property type="match status" value="1"/>
</dbReference>
<sequence length="157" mass="18620">MAEGAEMDLAIVQIMFILYNRENNEKFKYTTYCVPPLFLHNILEKYGPDYIDTTNGLPYKIQTMPTLDALDYIDENKIKSAPFLFAPILYSHHRWLYVLDVTHRKFYVLDSKNSEARRRDKNKLNRYASNVLDQMWVHADRSKTFLFLFLKHKSDSG</sequence>
<reference evidence="1 2" key="1">
    <citation type="journal article" date="2023" name="Plants (Basel)">
        <title>Bridging the Gap: Combining Genomics and Transcriptomics Approaches to Understand Stylosanthes scabra, an Orphan Legume from the Brazilian Caatinga.</title>
        <authorList>
            <person name="Ferreira-Neto J.R.C."/>
            <person name="da Silva M.D."/>
            <person name="Binneck E."/>
            <person name="de Melo N.F."/>
            <person name="da Silva R.H."/>
            <person name="de Melo A.L.T.M."/>
            <person name="Pandolfi V."/>
            <person name="Bustamante F.O."/>
            <person name="Brasileiro-Vidal A.C."/>
            <person name="Benko-Iseppon A.M."/>
        </authorList>
    </citation>
    <scope>NUCLEOTIDE SEQUENCE [LARGE SCALE GENOMIC DNA]</scope>
    <source>
        <tissue evidence="1">Leaves</tissue>
    </source>
</reference>
<comment type="caution">
    <text evidence="1">The sequence shown here is derived from an EMBL/GenBank/DDBJ whole genome shotgun (WGS) entry which is preliminary data.</text>
</comment>
<accession>A0ABU6YXR4</accession>